<protein>
    <submittedName>
        <fullName evidence="1">Uncharacterized protein</fullName>
    </submittedName>
</protein>
<accession>A0A0A9L968</accession>
<proteinExistence type="predicted"/>
<dbReference type="EMBL" id="GBRH01271792">
    <property type="protein sequence ID" value="JAD26103.1"/>
    <property type="molecule type" value="Transcribed_RNA"/>
</dbReference>
<reference evidence="1" key="1">
    <citation type="submission" date="2014-09" db="EMBL/GenBank/DDBJ databases">
        <authorList>
            <person name="Magalhaes I.L.F."/>
            <person name="Oliveira U."/>
            <person name="Santos F.R."/>
            <person name="Vidigal T.H.D.A."/>
            <person name="Brescovit A.D."/>
            <person name="Santos A.J."/>
        </authorList>
    </citation>
    <scope>NUCLEOTIDE SEQUENCE</scope>
    <source>
        <tissue evidence="1">Shoot tissue taken approximately 20 cm above the soil surface</tissue>
    </source>
</reference>
<dbReference type="AlphaFoldDB" id="A0A0A9L968"/>
<organism evidence="1">
    <name type="scientific">Arundo donax</name>
    <name type="common">Giant reed</name>
    <name type="synonym">Donax arundinaceus</name>
    <dbReference type="NCBI Taxonomy" id="35708"/>
    <lineage>
        <taxon>Eukaryota</taxon>
        <taxon>Viridiplantae</taxon>
        <taxon>Streptophyta</taxon>
        <taxon>Embryophyta</taxon>
        <taxon>Tracheophyta</taxon>
        <taxon>Spermatophyta</taxon>
        <taxon>Magnoliopsida</taxon>
        <taxon>Liliopsida</taxon>
        <taxon>Poales</taxon>
        <taxon>Poaceae</taxon>
        <taxon>PACMAD clade</taxon>
        <taxon>Arundinoideae</taxon>
        <taxon>Arundineae</taxon>
        <taxon>Arundo</taxon>
    </lineage>
</organism>
<reference evidence="1" key="2">
    <citation type="journal article" date="2015" name="Data Brief">
        <title>Shoot transcriptome of the giant reed, Arundo donax.</title>
        <authorList>
            <person name="Barrero R.A."/>
            <person name="Guerrero F.D."/>
            <person name="Moolhuijzen P."/>
            <person name="Goolsby J.A."/>
            <person name="Tidwell J."/>
            <person name="Bellgard S.E."/>
            <person name="Bellgard M.I."/>
        </authorList>
    </citation>
    <scope>NUCLEOTIDE SEQUENCE</scope>
    <source>
        <tissue evidence="1">Shoot tissue taken approximately 20 cm above the soil surface</tissue>
    </source>
</reference>
<sequence length="33" mass="3280">MLDPGSLVDGRGARGGRPSARRRRGGVDGEGGG</sequence>
<name>A0A0A9L968_ARUDO</name>
<evidence type="ECO:0000313" key="1">
    <source>
        <dbReference type="EMBL" id="JAD26103.1"/>
    </source>
</evidence>